<dbReference type="Pfam" id="PF10282">
    <property type="entry name" value="Lactonase"/>
    <property type="match status" value="1"/>
</dbReference>
<organism evidence="2 3">
    <name type="scientific">Sanguibacter antarcticus</name>
    <dbReference type="NCBI Taxonomy" id="372484"/>
    <lineage>
        <taxon>Bacteria</taxon>
        <taxon>Bacillati</taxon>
        <taxon>Actinomycetota</taxon>
        <taxon>Actinomycetes</taxon>
        <taxon>Micrococcales</taxon>
        <taxon>Sanguibacteraceae</taxon>
        <taxon>Sanguibacter</taxon>
    </lineage>
</organism>
<protein>
    <submittedName>
        <fullName evidence="2">6-phosphogluconolactonase (Cycloisomerase 2 family)</fullName>
    </submittedName>
</protein>
<dbReference type="GO" id="GO:0017057">
    <property type="term" value="F:6-phosphogluconolactonase activity"/>
    <property type="evidence" value="ECO:0007669"/>
    <property type="project" value="TreeGrafter"/>
</dbReference>
<keyword evidence="2" id="KW-0413">Isomerase</keyword>
<dbReference type="GO" id="GO:0016853">
    <property type="term" value="F:isomerase activity"/>
    <property type="evidence" value="ECO:0007669"/>
    <property type="project" value="UniProtKB-KW"/>
</dbReference>
<evidence type="ECO:0000256" key="1">
    <source>
        <dbReference type="ARBA" id="ARBA00005564"/>
    </source>
</evidence>
<dbReference type="SUPFAM" id="SSF51004">
    <property type="entry name" value="C-terminal (heme d1) domain of cytochrome cd1-nitrite reductase"/>
    <property type="match status" value="1"/>
</dbReference>
<reference evidence="2 3" key="1">
    <citation type="submission" date="2017-10" db="EMBL/GenBank/DDBJ databases">
        <title>Sequencing the genomes of 1000 actinobacteria strains.</title>
        <authorList>
            <person name="Klenk H.-P."/>
        </authorList>
    </citation>
    <scope>NUCLEOTIDE SEQUENCE [LARGE SCALE GENOMIC DNA]</scope>
    <source>
        <strain evidence="2 3">DSM 18966</strain>
    </source>
</reference>
<dbReference type="AlphaFoldDB" id="A0A2A9E8V9"/>
<evidence type="ECO:0000313" key="3">
    <source>
        <dbReference type="Proteomes" id="UP000225548"/>
    </source>
</evidence>
<proteinExistence type="inferred from homology"/>
<dbReference type="InterPro" id="IPR019405">
    <property type="entry name" value="Lactonase_7-beta_prop"/>
</dbReference>
<dbReference type="InterPro" id="IPR011048">
    <property type="entry name" value="Haem_d1_sf"/>
</dbReference>
<dbReference type="InterPro" id="IPR050282">
    <property type="entry name" value="Cycloisomerase_2"/>
</dbReference>
<dbReference type="RefSeq" id="WP_098456174.1">
    <property type="nucleotide sequence ID" value="NZ_PDJG01000001.1"/>
</dbReference>
<sequence>MHWLFVGTYPTGDGPGTGEGIWGVPLDTGTGRLGAPRLLVEAAAPSFVAVSPSGLRLYAVSEQAHGTLSAFAVTLVDGTPVLERQGDEPSGGADPCHVVALEHEVWVSNYSSGTFGVQVLDDAGDLLPGGLVTFEHVGSGPVLDRQGGPHAHSSLATPCGRFAWVMDLGTDEVRRYRRTDGCGSAAGTGDSGTVEPDGTAVVFGPGTGPRHAVVHPRGTAFVVGELDASVHVVQTDRDSGSGVPVTRAPACVTPSREGVVPLPSHVALSPDGTRLYVAVRGPDVVSTFAVHVGGESEPATIEHRADTSVAGVWPRHFAVVEADDGADLLVVANQESSSLVVLRMDPSTGAGVVVSQAQVPAPACVVVA</sequence>
<dbReference type="Proteomes" id="UP000225548">
    <property type="component" value="Unassembled WGS sequence"/>
</dbReference>
<comment type="caution">
    <text evidence="2">The sequence shown here is derived from an EMBL/GenBank/DDBJ whole genome shotgun (WGS) entry which is preliminary data.</text>
</comment>
<evidence type="ECO:0000313" key="2">
    <source>
        <dbReference type="EMBL" id="PFG35263.1"/>
    </source>
</evidence>
<accession>A0A2A9E8V9</accession>
<dbReference type="Gene3D" id="2.130.10.10">
    <property type="entry name" value="YVTN repeat-like/Quinoprotein amine dehydrogenase"/>
    <property type="match status" value="1"/>
</dbReference>
<dbReference type="InterPro" id="IPR015943">
    <property type="entry name" value="WD40/YVTN_repeat-like_dom_sf"/>
</dbReference>
<dbReference type="PANTHER" id="PTHR30344:SF1">
    <property type="entry name" value="6-PHOSPHOGLUCONOLACTONASE"/>
    <property type="match status" value="1"/>
</dbReference>
<dbReference type="EMBL" id="PDJG01000001">
    <property type="protein sequence ID" value="PFG35263.1"/>
    <property type="molecule type" value="Genomic_DNA"/>
</dbReference>
<comment type="similarity">
    <text evidence="1">Belongs to the cycloisomerase 2 family.</text>
</comment>
<dbReference type="PANTHER" id="PTHR30344">
    <property type="entry name" value="6-PHOSPHOGLUCONOLACTONASE-RELATED"/>
    <property type="match status" value="1"/>
</dbReference>
<keyword evidence="3" id="KW-1185">Reference proteome</keyword>
<name>A0A2A9E8V9_9MICO</name>
<dbReference type="OrthoDB" id="9790815at2"/>
<gene>
    <name evidence="2" type="ORF">ATL42_3205</name>
</gene>